<sequence>MSFIEKPSRLVGLGSALLVVGILGLFLTPDWPVGQWIFGGLAAVGAWCCIMGLVVQGGRKRPRRLNRRGRHDRTNRFR</sequence>
<evidence type="ECO:0008006" key="5">
    <source>
        <dbReference type="Google" id="ProtNLM"/>
    </source>
</evidence>
<dbReference type="RefSeq" id="WP_270106276.1">
    <property type="nucleotide sequence ID" value="NZ_CP121252.1"/>
</dbReference>
<evidence type="ECO:0000313" key="3">
    <source>
        <dbReference type="EMBL" id="WFP17031.1"/>
    </source>
</evidence>
<keyword evidence="2" id="KW-0472">Membrane</keyword>
<evidence type="ECO:0000313" key="4">
    <source>
        <dbReference type="Proteomes" id="UP001219037"/>
    </source>
</evidence>
<gene>
    <name evidence="3" type="ORF">P8192_02590</name>
</gene>
<keyword evidence="2" id="KW-1133">Transmembrane helix</keyword>
<dbReference type="EMBL" id="CP121252">
    <property type="protein sequence ID" value="WFP17031.1"/>
    <property type="molecule type" value="Genomic_DNA"/>
</dbReference>
<feature type="transmembrane region" description="Helical" evidence="2">
    <location>
        <begin position="7"/>
        <end position="27"/>
    </location>
</feature>
<keyword evidence="4" id="KW-1185">Reference proteome</keyword>
<proteinExistence type="predicted"/>
<name>A0ABY8H7A8_9MICC</name>
<evidence type="ECO:0000256" key="2">
    <source>
        <dbReference type="SAM" id="Phobius"/>
    </source>
</evidence>
<feature type="transmembrane region" description="Helical" evidence="2">
    <location>
        <begin position="33"/>
        <end position="55"/>
    </location>
</feature>
<evidence type="ECO:0000256" key="1">
    <source>
        <dbReference type="SAM" id="MobiDB-lite"/>
    </source>
</evidence>
<reference evidence="3 4" key="1">
    <citation type="submission" date="2023-04" db="EMBL/GenBank/DDBJ databases">
        <title>Funneling lignin-derived compounds into biodiesel using alkali-halophilic Citricoccus sp. P2.</title>
        <authorList>
            <person name="Luo C.-B."/>
        </authorList>
    </citation>
    <scope>NUCLEOTIDE SEQUENCE [LARGE SCALE GENOMIC DNA]</scope>
    <source>
        <strain evidence="3 4">P2</strain>
    </source>
</reference>
<organism evidence="3 4">
    <name type="scientific">Citricoccus muralis</name>
    <dbReference type="NCBI Taxonomy" id="169134"/>
    <lineage>
        <taxon>Bacteria</taxon>
        <taxon>Bacillati</taxon>
        <taxon>Actinomycetota</taxon>
        <taxon>Actinomycetes</taxon>
        <taxon>Micrococcales</taxon>
        <taxon>Micrococcaceae</taxon>
        <taxon>Citricoccus</taxon>
    </lineage>
</organism>
<accession>A0ABY8H7A8</accession>
<keyword evidence="2" id="KW-0812">Transmembrane</keyword>
<dbReference type="Proteomes" id="UP001219037">
    <property type="component" value="Chromosome"/>
</dbReference>
<feature type="region of interest" description="Disordered" evidence="1">
    <location>
        <begin position="59"/>
        <end position="78"/>
    </location>
</feature>
<feature type="compositionally biased region" description="Basic residues" evidence="1">
    <location>
        <begin position="59"/>
        <end position="71"/>
    </location>
</feature>
<protein>
    <recommendedName>
        <fullName evidence="5">DUF2530 domain-containing protein</fullName>
    </recommendedName>
</protein>